<accession>A0A1B1ALG3</accession>
<reference evidence="2 3" key="1">
    <citation type="submission" date="2015-11" db="EMBL/GenBank/DDBJ databases">
        <title>Whole-Genome Sequence of Candidatus Oderbacter manganicum from the National Park Lower Oder Valley, Germany.</title>
        <authorList>
            <person name="Braun B."/>
            <person name="Liere K."/>
            <person name="Szewzyk U."/>
        </authorList>
    </citation>
    <scope>NUCLEOTIDE SEQUENCE [LARGE SCALE GENOMIC DNA]</scope>
    <source>
        <strain evidence="2 3">OTSz_A_272</strain>
    </source>
</reference>
<evidence type="ECO:0000256" key="1">
    <source>
        <dbReference type="SAM" id="Phobius"/>
    </source>
</evidence>
<evidence type="ECO:0000313" key="3">
    <source>
        <dbReference type="Proteomes" id="UP000092498"/>
    </source>
</evidence>
<feature type="transmembrane region" description="Helical" evidence="1">
    <location>
        <begin position="301"/>
        <end position="327"/>
    </location>
</feature>
<protein>
    <submittedName>
        <fullName evidence="2">Uncharacterized protein</fullName>
    </submittedName>
</protein>
<dbReference type="AlphaFoldDB" id="A0A1B1ALG3"/>
<dbReference type="KEGG" id="cbot:ATE48_16610"/>
<feature type="transmembrane region" description="Helical" evidence="1">
    <location>
        <begin position="181"/>
        <end position="201"/>
    </location>
</feature>
<feature type="transmembrane region" description="Helical" evidence="1">
    <location>
        <begin position="259"/>
        <end position="281"/>
    </location>
</feature>
<dbReference type="InParanoid" id="A0A1B1ALG3"/>
<keyword evidence="1" id="KW-1133">Transmembrane helix</keyword>
<dbReference type="Proteomes" id="UP000092498">
    <property type="component" value="Chromosome"/>
</dbReference>
<dbReference type="RefSeq" id="WP_066773511.1">
    <property type="nucleotide sequence ID" value="NZ_CP013244.1"/>
</dbReference>
<keyword evidence="3" id="KW-1185">Reference proteome</keyword>
<dbReference type="InterPro" id="IPR029058">
    <property type="entry name" value="AB_hydrolase_fold"/>
</dbReference>
<sequence length="465" mass="50463">MSEGKVAIVTVHGTGDTAESADGAKWFQRGSTFTQRLLQHLSAQGINGEIIPHLWSGANSAWDRERGANKLAARLRGLYKDYDTIHVVAHSHGGNVANDAAVLLKWGLRRNAAREKFDSLTTVGTPFFNVRTGTPQRFAGILFLIIAWASAVVFPLLAALLLWGAITGENLMEMGSQQEELMATFVYILVVGPCVLFMLNMSRQGIRRILRPKTGGRTQTSVFSIWHQNDEAIAFLQRVEALNLEPFPRGSMFRGSRGAAIAIGVLTVLLIGLANPLLYALNMADWFDFNSTIADDDVASNIVAVTVMSLLLAPAIFTIVYLTYRFLIGGAQEVGMRGAMNRYVGGVLRGVAMGRDGDQLLFNVAPRSHTHMTQELVLGGECARRMQDGANASAGQLIDKYRWALFSVGGDSSASLTSLTTDAMTWESLIHTTYFDQPEVAAAIGDHIARTVRETAHSPAPAPTA</sequence>
<dbReference type="STRING" id="1759059.ATE48_16610"/>
<dbReference type="OrthoDB" id="231913at2"/>
<feature type="transmembrane region" description="Helical" evidence="1">
    <location>
        <begin position="141"/>
        <end position="166"/>
    </location>
</feature>
<proteinExistence type="predicted"/>
<dbReference type="EMBL" id="CP013244">
    <property type="protein sequence ID" value="ANP47416.1"/>
    <property type="molecule type" value="Genomic_DNA"/>
</dbReference>
<organism evidence="2 3">
    <name type="scientific">Candidatus Viadribacter manganicus</name>
    <dbReference type="NCBI Taxonomy" id="1759059"/>
    <lineage>
        <taxon>Bacteria</taxon>
        <taxon>Pseudomonadati</taxon>
        <taxon>Pseudomonadota</taxon>
        <taxon>Alphaproteobacteria</taxon>
        <taxon>Hyphomonadales</taxon>
        <taxon>Hyphomonadaceae</taxon>
        <taxon>Candidatus Viadribacter</taxon>
    </lineage>
</organism>
<evidence type="ECO:0000313" key="2">
    <source>
        <dbReference type="EMBL" id="ANP47416.1"/>
    </source>
</evidence>
<name>A0A1B1ALG3_9PROT</name>
<keyword evidence="1" id="KW-0812">Transmembrane</keyword>
<keyword evidence="1" id="KW-0472">Membrane</keyword>
<gene>
    <name evidence="2" type="ORF">ATE48_16610</name>
</gene>
<dbReference type="Gene3D" id="3.40.50.1820">
    <property type="entry name" value="alpha/beta hydrolase"/>
    <property type="match status" value="1"/>
</dbReference>
<dbReference type="SUPFAM" id="SSF53474">
    <property type="entry name" value="alpha/beta-Hydrolases"/>
    <property type="match status" value="1"/>
</dbReference>